<keyword evidence="2" id="KW-1185">Reference proteome</keyword>
<accession>A0A4C1ZEZ5</accession>
<dbReference type="AlphaFoldDB" id="A0A4C1ZEZ5"/>
<evidence type="ECO:0000313" key="2">
    <source>
        <dbReference type="Proteomes" id="UP000299102"/>
    </source>
</evidence>
<comment type="caution">
    <text evidence="1">The sequence shown here is derived from an EMBL/GenBank/DDBJ whole genome shotgun (WGS) entry which is preliminary data.</text>
</comment>
<sequence>AVQANMLEKMLRAEAASAMEHCALPNSRLRIQISDILSCEGEKKKDPRTTIDTCDR</sequence>
<feature type="non-terminal residue" evidence="1">
    <location>
        <position position="1"/>
    </location>
</feature>
<evidence type="ECO:0000313" key="1">
    <source>
        <dbReference type="EMBL" id="GBP86370.1"/>
    </source>
</evidence>
<gene>
    <name evidence="1" type="ORF">EVAR_59935_1</name>
</gene>
<proteinExistence type="predicted"/>
<name>A0A4C1ZEZ5_EUMVA</name>
<dbReference type="Proteomes" id="UP000299102">
    <property type="component" value="Unassembled WGS sequence"/>
</dbReference>
<dbReference type="EMBL" id="BGZK01001791">
    <property type="protein sequence ID" value="GBP86370.1"/>
    <property type="molecule type" value="Genomic_DNA"/>
</dbReference>
<organism evidence="1 2">
    <name type="scientific">Eumeta variegata</name>
    <name type="common">Bagworm moth</name>
    <name type="synonym">Eumeta japonica</name>
    <dbReference type="NCBI Taxonomy" id="151549"/>
    <lineage>
        <taxon>Eukaryota</taxon>
        <taxon>Metazoa</taxon>
        <taxon>Ecdysozoa</taxon>
        <taxon>Arthropoda</taxon>
        <taxon>Hexapoda</taxon>
        <taxon>Insecta</taxon>
        <taxon>Pterygota</taxon>
        <taxon>Neoptera</taxon>
        <taxon>Endopterygota</taxon>
        <taxon>Lepidoptera</taxon>
        <taxon>Glossata</taxon>
        <taxon>Ditrysia</taxon>
        <taxon>Tineoidea</taxon>
        <taxon>Psychidae</taxon>
        <taxon>Oiketicinae</taxon>
        <taxon>Eumeta</taxon>
    </lineage>
</organism>
<reference evidence="1 2" key="1">
    <citation type="journal article" date="2019" name="Commun. Biol.">
        <title>The bagworm genome reveals a unique fibroin gene that provides high tensile strength.</title>
        <authorList>
            <person name="Kono N."/>
            <person name="Nakamura H."/>
            <person name="Ohtoshi R."/>
            <person name="Tomita M."/>
            <person name="Numata K."/>
            <person name="Arakawa K."/>
        </authorList>
    </citation>
    <scope>NUCLEOTIDE SEQUENCE [LARGE SCALE GENOMIC DNA]</scope>
</reference>
<protein>
    <submittedName>
        <fullName evidence="1">Uncharacterized protein</fullName>
    </submittedName>
</protein>